<sequence length="601" mass="67860">MGTAAAMRLFSICREGVDALIRNVARWKAAVAGAAGAAAMQAAAYAFKAAHIPVIDFASEIGSIVYPNGGFMALSAGLLAHAAVGIAWAMFYAYFFWGRLRLARPLQGLVFAAIPAVLAIAIVHPQLQLMQLHSEVVKVGLTDFLDVAPLAVLTVLAIHAVYGLTMGAVYTHPVGYRVGRQPKYPHRRREIERTAERGRTNDNGFIFATGVECSYPTIDHGRWRRDELQSTRHYQNWQRDFEQCRQVGITHLRYGPPLHLTFPGPGKYNWGWIDEPMAELEAHGPEPIVDLFHFGVPDWLETVQNPELAPAMAEYAAAFAERYPWVRFYTPVNEMYVCSRMSALDGNWNEQEQDEGAFARAAVNLAATSRAICGAIVKARPDAILINSESSDFTQPCCPDPEIVRLADFENERRFLPLDLIFGHELSGVMKTHLRDHGIGDEELASFKGIDVPRRSVLGIDYYEWNERMIDSDGELRSLGELFGWYVIANQYYDRYRLPMMHTETNRMDGDAPRWLWRQWHNVQMLRRSGVPLIGFTWYSLTDQIDWNIALSKSLGLVFPVGLFDLNRDIRDVGLAYKQLIGMFADAPDFRECEHVAELMR</sequence>
<name>A0ABT0RF05_9SPHN</name>
<feature type="transmembrane region" description="Helical" evidence="1">
    <location>
        <begin position="147"/>
        <end position="170"/>
    </location>
</feature>
<dbReference type="PANTHER" id="PTHR12631:SF10">
    <property type="entry name" value="BETA-XYLOSIDASE-LIKE PROTEIN-RELATED"/>
    <property type="match status" value="1"/>
</dbReference>
<dbReference type="SUPFAM" id="SSF51445">
    <property type="entry name" value="(Trans)glycosidases"/>
    <property type="match status" value="1"/>
</dbReference>
<dbReference type="Gene3D" id="3.20.20.80">
    <property type="entry name" value="Glycosidases"/>
    <property type="match status" value="1"/>
</dbReference>
<protein>
    <submittedName>
        <fullName evidence="2">Family 1 glycosylhydrolase</fullName>
    </submittedName>
</protein>
<feature type="transmembrane region" description="Helical" evidence="1">
    <location>
        <begin position="109"/>
        <end position="127"/>
    </location>
</feature>
<evidence type="ECO:0000313" key="3">
    <source>
        <dbReference type="Proteomes" id="UP001165343"/>
    </source>
</evidence>
<keyword evidence="1" id="KW-0472">Membrane</keyword>
<keyword evidence="1" id="KW-1133">Transmembrane helix</keyword>
<dbReference type="PANTHER" id="PTHR12631">
    <property type="entry name" value="ALPHA-L-IDURONIDASE"/>
    <property type="match status" value="1"/>
</dbReference>
<dbReference type="Proteomes" id="UP001165343">
    <property type="component" value="Unassembled WGS sequence"/>
</dbReference>
<dbReference type="InterPro" id="IPR017853">
    <property type="entry name" value="GH"/>
</dbReference>
<dbReference type="RefSeq" id="WP_249867777.1">
    <property type="nucleotide sequence ID" value="NZ_JAMGBC010000001.1"/>
</dbReference>
<evidence type="ECO:0000256" key="1">
    <source>
        <dbReference type="SAM" id="Phobius"/>
    </source>
</evidence>
<dbReference type="EMBL" id="JAMGBC010000001">
    <property type="protein sequence ID" value="MCL6678844.1"/>
    <property type="molecule type" value="Genomic_DNA"/>
</dbReference>
<proteinExistence type="predicted"/>
<comment type="caution">
    <text evidence="2">The sequence shown here is derived from an EMBL/GenBank/DDBJ whole genome shotgun (WGS) entry which is preliminary data.</text>
</comment>
<feature type="transmembrane region" description="Helical" evidence="1">
    <location>
        <begin position="71"/>
        <end position="97"/>
    </location>
</feature>
<gene>
    <name evidence="2" type="ORF">LZ519_05865</name>
</gene>
<keyword evidence="1" id="KW-0812">Transmembrane</keyword>
<accession>A0ABT0RF05</accession>
<dbReference type="InterPro" id="IPR051923">
    <property type="entry name" value="Glycosyl_Hydrolase_39"/>
</dbReference>
<evidence type="ECO:0000313" key="2">
    <source>
        <dbReference type="EMBL" id="MCL6678844.1"/>
    </source>
</evidence>
<reference evidence="2" key="1">
    <citation type="submission" date="2022-05" db="EMBL/GenBank/DDBJ databases">
        <authorList>
            <person name="Jo J.-H."/>
            <person name="Im W.-T."/>
        </authorList>
    </citation>
    <scope>NUCLEOTIDE SEQUENCE</scope>
    <source>
        <strain evidence="2">RG327</strain>
    </source>
</reference>
<organism evidence="2 3">
    <name type="scientific">Sphingomonas anseongensis</name>
    <dbReference type="NCBI Taxonomy" id="2908207"/>
    <lineage>
        <taxon>Bacteria</taxon>
        <taxon>Pseudomonadati</taxon>
        <taxon>Pseudomonadota</taxon>
        <taxon>Alphaproteobacteria</taxon>
        <taxon>Sphingomonadales</taxon>
        <taxon>Sphingomonadaceae</taxon>
        <taxon>Sphingomonas</taxon>
    </lineage>
</organism>
<keyword evidence="3" id="KW-1185">Reference proteome</keyword>